<organism evidence="1 2">
    <name type="scientific">Mya arenaria</name>
    <name type="common">Soft-shell clam</name>
    <dbReference type="NCBI Taxonomy" id="6604"/>
    <lineage>
        <taxon>Eukaryota</taxon>
        <taxon>Metazoa</taxon>
        <taxon>Spiralia</taxon>
        <taxon>Lophotrochozoa</taxon>
        <taxon>Mollusca</taxon>
        <taxon>Bivalvia</taxon>
        <taxon>Autobranchia</taxon>
        <taxon>Heteroconchia</taxon>
        <taxon>Euheterodonta</taxon>
        <taxon>Imparidentia</taxon>
        <taxon>Neoheterodontei</taxon>
        <taxon>Myida</taxon>
        <taxon>Myoidea</taxon>
        <taxon>Myidae</taxon>
        <taxon>Mya</taxon>
    </lineage>
</organism>
<accession>A0ABY7FVM6</accession>
<evidence type="ECO:0000313" key="1">
    <source>
        <dbReference type="EMBL" id="WAR25334.1"/>
    </source>
</evidence>
<evidence type="ECO:0000313" key="2">
    <source>
        <dbReference type="Proteomes" id="UP001164746"/>
    </source>
</evidence>
<dbReference type="Proteomes" id="UP001164746">
    <property type="component" value="Chromosome 14"/>
</dbReference>
<feature type="non-terminal residue" evidence="1">
    <location>
        <position position="1"/>
    </location>
</feature>
<name>A0ABY7FVM6_MYAAR</name>
<gene>
    <name evidence="1" type="ORF">MAR_011038</name>
</gene>
<proteinExistence type="predicted"/>
<protein>
    <submittedName>
        <fullName evidence="1">Uncharacterized protein</fullName>
    </submittedName>
</protein>
<sequence length="114" mass="13271">LREAGISPKRSKAHRQLFRKMTLTNCLIGELRASREENRALKNRENIKSIASGRRMKKYRCMNIFNKETGICRKGLSTETAKVLTHMKTKIGDLSSEEIEYEEWQRVDVDGKKE</sequence>
<reference evidence="1" key="1">
    <citation type="submission" date="2022-11" db="EMBL/GenBank/DDBJ databases">
        <title>Centuries of genome instability and evolution in soft-shell clam transmissible cancer (bioRxiv).</title>
        <authorList>
            <person name="Hart S.F.M."/>
            <person name="Yonemitsu M.A."/>
            <person name="Giersch R.M."/>
            <person name="Beal B.F."/>
            <person name="Arriagada G."/>
            <person name="Davis B.W."/>
            <person name="Ostrander E.A."/>
            <person name="Goff S.P."/>
            <person name="Metzger M.J."/>
        </authorList>
    </citation>
    <scope>NUCLEOTIDE SEQUENCE</scope>
    <source>
        <strain evidence="1">MELC-2E11</strain>
        <tissue evidence="1">Siphon/mantle</tissue>
    </source>
</reference>
<keyword evidence="2" id="KW-1185">Reference proteome</keyword>
<dbReference type="EMBL" id="CP111025">
    <property type="protein sequence ID" value="WAR25334.1"/>
    <property type="molecule type" value="Genomic_DNA"/>
</dbReference>